<dbReference type="RefSeq" id="WP_188816524.1">
    <property type="nucleotide sequence ID" value="NZ_BMOF01000001.1"/>
</dbReference>
<proteinExistence type="predicted"/>
<gene>
    <name evidence="1" type="ORF">GCM10007043_01490</name>
</gene>
<reference evidence="1" key="1">
    <citation type="journal article" date="2014" name="Int. J. Syst. Evol. Microbiol.">
        <title>Complete genome sequence of Corynebacterium casei LMG S-19264T (=DSM 44701T), isolated from a smear-ripened cheese.</title>
        <authorList>
            <consortium name="US DOE Joint Genome Institute (JGI-PGF)"/>
            <person name="Walter F."/>
            <person name="Albersmeier A."/>
            <person name="Kalinowski J."/>
            <person name="Ruckert C."/>
        </authorList>
    </citation>
    <scope>NUCLEOTIDE SEQUENCE</scope>
    <source>
        <strain evidence="1">JCM 14719</strain>
    </source>
</reference>
<keyword evidence="2" id="KW-1185">Reference proteome</keyword>
<dbReference type="EMBL" id="BMOF01000001">
    <property type="protein sequence ID" value="GGJ91471.1"/>
    <property type="molecule type" value="Genomic_DNA"/>
</dbReference>
<sequence>MVLTIRNVVYQGSFEIENVPVLTCERCEQSEVVEAVKDDLKKLLHALARERTTRKVDFEKVSEWAHVLVQYAENARVPLRDVIGERIDDLLDLYLLAKSLNDEDWMREIQDRLKQVI</sequence>
<reference evidence="1" key="2">
    <citation type="submission" date="2020-09" db="EMBL/GenBank/DDBJ databases">
        <authorList>
            <person name="Sun Q."/>
            <person name="Ohkuma M."/>
        </authorList>
    </citation>
    <scope>NUCLEOTIDE SEQUENCE</scope>
    <source>
        <strain evidence="1">JCM 14719</strain>
    </source>
</reference>
<comment type="caution">
    <text evidence="1">The sequence shown here is derived from an EMBL/GenBank/DDBJ whole genome shotgun (WGS) entry which is preliminary data.</text>
</comment>
<protein>
    <submittedName>
        <fullName evidence="1">Uncharacterized protein</fullName>
    </submittedName>
</protein>
<accession>A0A8J3B7Q2</accession>
<evidence type="ECO:0000313" key="2">
    <source>
        <dbReference type="Proteomes" id="UP000637720"/>
    </source>
</evidence>
<evidence type="ECO:0000313" key="1">
    <source>
        <dbReference type="EMBL" id="GGJ91471.1"/>
    </source>
</evidence>
<dbReference type="Proteomes" id="UP000637720">
    <property type="component" value="Unassembled WGS sequence"/>
</dbReference>
<organism evidence="1 2">
    <name type="scientific">Calditerricola satsumensis</name>
    <dbReference type="NCBI Taxonomy" id="373054"/>
    <lineage>
        <taxon>Bacteria</taxon>
        <taxon>Bacillati</taxon>
        <taxon>Bacillota</taxon>
        <taxon>Bacilli</taxon>
        <taxon>Bacillales</taxon>
        <taxon>Bacillaceae</taxon>
        <taxon>Calditerricola</taxon>
    </lineage>
</organism>
<name>A0A8J3B7Q2_9BACI</name>
<dbReference type="AlphaFoldDB" id="A0A8J3B7Q2"/>